<gene>
    <name evidence="10" type="primary">CLCN3</name>
    <name evidence="10" type="ORF">CDAR_517471</name>
</gene>
<dbReference type="PRINTS" id="PR00762">
    <property type="entry name" value="CLCHANNEL"/>
</dbReference>
<feature type="transmembrane region" description="Helical" evidence="9">
    <location>
        <begin position="264"/>
        <end position="286"/>
    </location>
</feature>
<feature type="transmembrane region" description="Helical" evidence="9">
    <location>
        <begin position="356"/>
        <end position="373"/>
    </location>
</feature>
<dbReference type="SUPFAM" id="SSF81340">
    <property type="entry name" value="Clc chloride channel"/>
    <property type="match status" value="1"/>
</dbReference>
<evidence type="ECO:0000256" key="1">
    <source>
        <dbReference type="ARBA" id="ARBA00004141"/>
    </source>
</evidence>
<feature type="transmembrane region" description="Helical" evidence="9">
    <location>
        <begin position="292"/>
        <end position="308"/>
    </location>
</feature>
<accession>A0AAV4PKH3</accession>
<name>A0AAV4PKH3_9ARAC</name>
<comment type="subcellular location">
    <subcellularLocation>
        <location evidence="1">Membrane</location>
        <topology evidence="1">Multi-pass membrane protein</topology>
    </subcellularLocation>
</comment>
<feature type="transmembrane region" description="Helical" evidence="9">
    <location>
        <begin position="218"/>
        <end position="243"/>
    </location>
</feature>
<proteinExistence type="predicted"/>
<evidence type="ECO:0000256" key="6">
    <source>
        <dbReference type="ARBA" id="ARBA00023136"/>
    </source>
</evidence>
<dbReference type="GO" id="GO:0005769">
    <property type="term" value="C:early endosome"/>
    <property type="evidence" value="ECO:0007669"/>
    <property type="project" value="TreeGrafter"/>
</dbReference>
<dbReference type="EMBL" id="BPLQ01003044">
    <property type="protein sequence ID" value="GIX97513.1"/>
    <property type="molecule type" value="Genomic_DNA"/>
</dbReference>
<dbReference type="Proteomes" id="UP001054837">
    <property type="component" value="Unassembled WGS sequence"/>
</dbReference>
<evidence type="ECO:0000256" key="4">
    <source>
        <dbReference type="ARBA" id="ARBA00022989"/>
    </source>
</evidence>
<evidence type="ECO:0000256" key="3">
    <source>
        <dbReference type="ARBA" id="ARBA00022692"/>
    </source>
</evidence>
<sequence length="480" mass="54149">MENDPLSPGRGRSYESTRRSVQRLREIPEQAEEKPSRRWMKRRHSSEGSFIHITGTGTTSEDALECSRRAKGGAEVKDGSQEMEELPPGIGQYGDFHTIDWQRDLSRDTYRQKYIARKMRESFQKKMKGYYDKLSGWLCVFLVGVAAGSVAGFVDIGEGWMKNLKEGICPEAFWLNKEQCCWSSNETFYDGDECDQWVSWYIFFKLEYFSTEEYMLSYTIYVFWSLVFSILACSMVKTFAPYASGSGVPEIKTILSGFIMRGYLGKWTLVIKSLGTMLAVSAGLSLGKEGPLVHIVCCLGNVISYLFPKYGKNEAKKREVLSAAAAAGVSTAFGAPIGGVLFSLEELSYYFPMKTLWRSFFCALVAAFVLRSIDPFGTDHVVKFYMNTTRAWILVELLPFVLLGIMGGTIGAVFIRCNIAWSRYKQSSRLGDFPILEVMVVTLLTALINFPNVFTRMNASDLIRTLFSQCGVNDVSPLWF</sequence>
<keyword evidence="3 9" id="KW-0812">Transmembrane</keyword>
<dbReference type="InterPro" id="IPR014743">
    <property type="entry name" value="Cl-channel_core"/>
</dbReference>
<feature type="transmembrane region" description="Helical" evidence="9">
    <location>
        <begin position="320"/>
        <end position="344"/>
    </location>
</feature>
<dbReference type="GO" id="GO:0005247">
    <property type="term" value="F:voltage-gated chloride channel activity"/>
    <property type="evidence" value="ECO:0007669"/>
    <property type="project" value="TreeGrafter"/>
</dbReference>
<keyword evidence="2" id="KW-0813">Transport</keyword>
<evidence type="ECO:0000256" key="5">
    <source>
        <dbReference type="ARBA" id="ARBA00023065"/>
    </source>
</evidence>
<protein>
    <recommendedName>
        <fullName evidence="12">H(+)/Cl(-) exchange transporter 3</fullName>
    </recommendedName>
</protein>
<organism evidence="10 11">
    <name type="scientific">Caerostris darwini</name>
    <dbReference type="NCBI Taxonomy" id="1538125"/>
    <lineage>
        <taxon>Eukaryota</taxon>
        <taxon>Metazoa</taxon>
        <taxon>Ecdysozoa</taxon>
        <taxon>Arthropoda</taxon>
        <taxon>Chelicerata</taxon>
        <taxon>Arachnida</taxon>
        <taxon>Araneae</taxon>
        <taxon>Araneomorphae</taxon>
        <taxon>Entelegynae</taxon>
        <taxon>Araneoidea</taxon>
        <taxon>Araneidae</taxon>
        <taxon>Caerostris</taxon>
    </lineage>
</organism>
<evidence type="ECO:0000256" key="9">
    <source>
        <dbReference type="SAM" id="Phobius"/>
    </source>
</evidence>
<comment type="caution">
    <text evidence="10">The sequence shown here is derived from an EMBL/GenBank/DDBJ whole genome shotgun (WGS) entry which is preliminary data.</text>
</comment>
<feature type="region of interest" description="Disordered" evidence="8">
    <location>
        <begin position="1"/>
        <end position="57"/>
    </location>
</feature>
<dbReference type="PANTHER" id="PTHR45711:SF6">
    <property type="entry name" value="CHLORIDE CHANNEL PROTEIN"/>
    <property type="match status" value="1"/>
</dbReference>
<dbReference type="GO" id="GO:0008021">
    <property type="term" value="C:synaptic vesicle"/>
    <property type="evidence" value="ECO:0007669"/>
    <property type="project" value="TreeGrafter"/>
</dbReference>
<feature type="transmembrane region" description="Helical" evidence="9">
    <location>
        <begin position="435"/>
        <end position="454"/>
    </location>
</feature>
<evidence type="ECO:0000313" key="11">
    <source>
        <dbReference type="Proteomes" id="UP001054837"/>
    </source>
</evidence>
<dbReference type="GO" id="GO:0005886">
    <property type="term" value="C:plasma membrane"/>
    <property type="evidence" value="ECO:0007669"/>
    <property type="project" value="TreeGrafter"/>
</dbReference>
<keyword evidence="4 9" id="KW-1133">Transmembrane helix</keyword>
<dbReference type="Pfam" id="PF00654">
    <property type="entry name" value="Voltage_CLC"/>
    <property type="match status" value="1"/>
</dbReference>
<reference evidence="10 11" key="1">
    <citation type="submission" date="2021-06" db="EMBL/GenBank/DDBJ databases">
        <title>Caerostris darwini draft genome.</title>
        <authorList>
            <person name="Kono N."/>
            <person name="Arakawa K."/>
        </authorList>
    </citation>
    <scope>NUCLEOTIDE SEQUENCE [LARGE SCALE GENOMIC DNA]</scope>
</reference>
<evidence type="ECO:0000256" key="8">
    <source>
        <dbReference type="SAM" id="MobiDB-lite"/>
    </source>
</evidence>
<evidence type="ECO:0000256" key="2">
    <source>
        <dbReference type="ARBA" id="ARBA00022448"/>
    </source>
</evidence>
<evidence type="ECO:0000256" key="7">
    <source>
        <dbReference type="ARBA" id="ARBA00023214"/>
    </source>
</evidence>
<feature type="transmembrane region" description="Helical" evidence="9">
    <location>
        <begin position="134"/>
        <end position="154"/>
    </location>
</feature>
<feature type="transmembrane region" description="Helical" evidence="9">
    <location>
        <begin position="393"/>
        <end position="415"/>
    </location>
</feature>
<keyword evidence="6 9" id="KW-0472">Membrane</keyword>
<dbReference type="GO" id="GO:0005794">
    <property type="term" value="C:Golgi apparatus"/>
    <property type="evidence" value="ECO:0007669"/>
    <property type="project" value="TreeGrafter"/>
</dbReference>
<dbReference type="PANTHER" id="PTHR45711">
    <property type="entry name" value="CHLORIDE CHANNEL PROTEIN"/>
    <property type="match status" value="1"/>
</dbReference>
<keyword evidence="7" id="KW-0868">Chloride</keyword>
<evidence type="ECO:0000313" key="10">
    <source>
        <dbReference type="EMBL" id="GIX97513.1"/>
    </source>
</evidence>
<dbReference type="AlphaFoldDB" id="A0AAV4PKH3"/>
<dbReference type="Gene3D" id="1.10.3080.10">
    <property type="entry name" value="Clc chloride channel"/>
    <property type="match status" value="1"/>
</dbReference>
<dbReference type="InterPro" id="IPR001807">
    <property type="entry name" value="ClC"/>
</dbReference>
<keyword evidence="5" id="KW-0406">Ion transport</keyword>
<feature type="compositionally biased region" description="Basic and acidic residues" evidence="8">
    <location>
        <begin position="12"/>
        <end position="36"/>
    </location>
</feature>
<keyword evidence="11" id="KW-1185">Reference proteome</keyword>
<evidence type="ECO:0008006" key="12">
    <source>
        <dbReference type="Google" id="ProtNLM"/>
    </source>
</evidence>